<accession>A0A1I6QS19</accession>
<dbReference type="Gene3D" id="2.60.120.10">
    <property type="entry name" value="Jelly Rolls"/>
    <property type="match status" value="1"/>
</dbReference>
<gene>
    <name evidence="2" type="ORF">SAMN04488040_0890</name>
</gene>
<dbReference type="EMBL" id="FPAJ01000001">
    <property type="protein sequence ID" value="SFS55184.1"/>
    <property type="molecule type" value="Genomic_DNA"/>
</dbReference>
<feature type="domain" description="Cyclic nucleotide-binding" evidence="1">
    <location>
        <begin position="37"/>
        <end position="119"/>
    </location>
</feature>
<proteinExistence type="predicted"/>
<evidence type="ECO:0000313" key="2">
    <source>
        <dbReference type="EMBL" id="SFS55184.1"/>
    </source>
</evidence>
<dbReference type="STRING" id="394264.SAMN04488040_0890"/>
<dbReference type="AlphaFoldDB" id="A0A1I6QS19"/>
<dbReference type="InterPro" id="IPR000595">
    <property type="entry name" value="cNMP-bd_dom"/>
</dbReference>
<sequence>MIRKHEWRAAFPDLAGISDDVSDQLDRHARLITRAQGAAISGADNVTDNLLLVVTGTVRVQQYSPMGRKIAMYHIHSGESCVLTSACLLAYRGRAVQAVAETDVEAVLIPCNVFDALMLESKAFRAFVFASYSKHLSELMGSGPAQSPAGPHIRIH</sequence>
<dbReference type="InterPro" id="IPR014710">
    <property type="entry name" value="RmlC-like_jellyroll"/>
</dbReference>
<evidence type="ECO:0000259" key="1">
    <source>
        <dbReference type="Pfam" id="PF00027"/>
    </source>
</evidence>
<dbReference type="OrthoDB" id="9776746at2"/>
<organism evidence="2 3">
    <name type="scientific">Sulfitobacter marinus</name>
    <dbReference type="NCBI Taxonomy" id="394264"/>
    <lineage>
        <taxon>Bacteria</taxon>
        <taxon>Pseudomonadati</taxon>
        <taxon>Pseudomonadota</taxon>
        <taxon>Alphaproteobacteria</taxon>
        <taxon>Rhodobacterales</taxon>
        <taxon>Roseobacteraceae</taxon>
        <taxon>Sulfitobacter</taxon>
    </lineage>
</organism>
<dbReference type="InterPro" id="IPR018490">
    <property type="entry name" value="cNMP-bd_dom_sf"/>
</dbReference>
<dbReference type="Pfam" id="PF00027">
    <property type="entry name" value="cNMP_binding"/>
    <property type="match status" value="1"/>
</dbReference>
<dbReference type="RefSeq" id="WP_093915080.1">
    <property type="nucleotide sequence ID" value="NZ_FPAJ01000001.1"/>
</dbReference>
<dbReference type="CDD" id="cd00038">
    <property type="entry name" value="CAP_ED"/>
    <property type="match status" value="1"/>
</dbReference>
<dbReference type="SUPFAM" id="SSF51206">
    <property type="entry name" value="cAMP-binding domain-like"/>
    <property type="match status" value="1"/>
</dbReference>
<reference evidence="3" key="1">
    <citation type="submission" date="2016-10" db="EMBL/GenBank/DDBJ databases">
        <authorList>
            <person name="Varghese N."/>
            <person name="Submissions S."/>
        </authorList>
    </citation>
    <scope>NUCLEOTIDE SEQUENCE [LARGE SCALE GENOMIC DNA]</scope>
    <source>
        <strain evidence="3">DSM 23422</strain>
    </source>
</reference>
<evidence type="ECO:0000313" key="3">
    <source>
        <dbReference type="Proteomes" id="UP000199239"/>
    </source>
</evidence>
<dbReference type="Proteomes" id="UP000199239">
    <property type="component" value="Unassembled WGS sequence"/>
</dbReference>
<protein>
    <submittedName>
        <fullName evidence="2">Cyclic nucleotide-binding domain</fullName>
    </submittedName>
</protein>
<name>A0A1I6QS19_9RHOB</name>
<keyword evidence="3" id="KW-1185">Reference proteome</keyword>